<evidence type="ECO:0000256" key="1">
    <source>
        <dbReference type="ARBA" id="ARBA00001946"/>
    </source>
</evidence>
<dbReference type="GO" id="GO:0046872">
    <property type="term" value="F:metal ion binding"/>
    <property type="evidence" value="ECO:0007669"/>
    <property type="project" value="UniProtKB-KW"/>
</dbReference>
<comment type="cofactor">
    <cofactor evidence="1">
        <name>Mg(2+)</name>
        <dbReference type="ChEBI" id="CHEBI:18420"/>
    </cofactor>
</comment>
<reference evidence="5" key="1">
    <citation type="submission" date="2018-05" db="EMBL/GenBank/DDBJ databases">
        <authorList>
            <person name="Lanie J.A."/>
            <person name="Ng W.-L."/>
            <person name="Kazmierczak K.M."/>
            <person name="Andrzejewski T.M."/>
            <person name="Davidsen T.M."/>
            <person name="Wayne K.J."/>
            <person name="Tettelin H."/>
            <person name="Glass J.I."/>
            <person name="Rusch D."/>
            <person name="Podicherti R."/>
            <person name="Tsui H.-C.T."/>
            <person name="Winkler M.E."/>
        </authorList>
    </citation>
    <scope>NUCLEOTIDE SEQUENCE</scope>
</reference>
<dbReference type="SUPFAM" id="SSF56784">
    <property type="entry name" value="HAD-like"/>
    <property type="match status" value="1"/>
</dbReference>
<dbReference type="InterPro" id="IPR023198">
    <property type="entry name" value="PGP-like_dom2"/>
</dbReference>
<dbReference type="InterPro" id="IPR006439">
    <property type="entry name" value="HAD-SF_hydro_IA"/>
</dbReference>
<dbReference type="InterPro" id="IPR036412">
    <property type="entry name" value="HAD-like_sf"/>
</dbReference>
<dbReference type="SFLD" id="SFLDG01135">
    <property type="entry name" value="C1.5.6:_HAD__Beta-PGM__Phospha"/>
    <property type="match status" value="1"/>
</dbReference>
<organism evidence="5">
    <name type="scientific">marine metagenome</name>
    <dbReference type="NCBI Taxonomy" id="408172"/>
    <lineage>
        <taxon>unclassified sequences</taxon>
        <taxon>metagenomes</taxon>
        <taxon>ecological metagenomes</taxon>
    </lineage>
</organism>
<dbReference type="PANTHER" id="PTHR46193:SF18">
    <property type="entry name" value="HEXITOL PHOSPHATASE B"/>
    <property type="match status" value="1"/>
</dbReference>
<dbReference type="Gene3D" id="3.40.50.1000">
    <property type="entry name" value="HAD superfamily/HAD-like"/>
    <property type="match status" value="1"/>
</dbReference>
<dbReference type="GO" id="GO:0003824">
    <property type="term" value="F:catalytic activity"/>
    <property type="evidence" value="ECO:0007669"/>
    <property type="project" value="UniProtKB-ARBA"/>
</dbReference>
<dbReference type="Pfam" id="PF13419">
    <property type="entry name" value="HAD_2"/>
    <property type="match status" value="1"/>
</dbReference>
<evidence type="ECO:0000256" key="2">
    <source>
        <dbReference type="ARBA" id="ARBA00022723"/>
    </source>
</evidence>
<name>A0A381TMD8_9ZZZZ</name>
<evidence type="ECO:0000256" key="4">
    <source>
        <dbReference type="ARBA" id="ARBA00023277"/>
    </source>
</evidence>
<proteinExistence type="predicted"/>
<protein>
    <recommendedName>
        <fullName evidence="6">Beta-phosphoglucomutase</fullName>
    </recommendedName>
</protein>
<dbReference type="InterPro" id="IPR051600">
    <property type="entry name" value="Beta-PGM-like"/>
</dbReference>
<evidence type="ECO:0008006" key="6">
    <source>
        <dbReference type="Google" id="ProtNLM"/>
    </source>
</evidence>
<dbReference type="PANTHER" id="PTHR46193">
    <property type="entry name" value="6-PHOSPHOGLUCONATE PHOSPHATASE"/>
    <property type="match status" value="1"/>
</dbReference>
<dbReference type="AlphaFoldDB" id="A0A381TMD8"/>
<keyword evidence="2" id="KW-0479">Metal-binding</keyword>
<evidence type="ECO:0000256" key="3">
    <source>
        <dbReference type="ARBA" id="ARBA00022842"/>
    </source>
</evidence>
<dbReference type="InterPro" id="IPR041492">
    <property type="entry name" value="HAD_2"/>
</dbReference>
<keyword evidence="4" id="KW-0119">Carbohydrate metabolism</keyword>
<dbReference type="PRINTS" id="PR00413">
    <property type="entry name" value="HADHALOGNASE"/>
</dbReference>
<sequence length="222" mass="24014">MALRGVIFDLDGVIVDSSIFHFGAWQRWAREVGIIKEVDEEWFREHHGKRNDAIITATLGLISETELEAHATRKEEYFRELARGKLEPLPGVSTLVEELRSDGWGLAIGTSTPRENLDLVLTEIPFGSAFTATACGSEVARGKPAPDVFLRAAELLGLSPERCVVIEDAPSGVAAAHAGGFACLAVATTRPHELLSDAELLLDSLEEATSEAIAELLESPLK</sequence>
<dbReference type="SFLD" id="SFLDS00003">
    <property type="entry name" value="Haloacid_Dehalogenase"/>
    <property type="match status" value="1"/>
</dbReference>
<dbReference type="NCBIfam" id="TIGR01509">
    <property type="entry name" value="HAD-SF-IA-v3"/>
    <property type="match status" value="1"/>
</dbReference>
<keyword evidence="3" id="KW-0460">Magnesium</keyword>
<evidence type="ECO:0000313" key="5">
    <source>
        <dbReference type="EMBL" id="SVA16954.1"/>
    </source>
</evidence>
<dbReference type="InterPro" id="IPR023214">
    <property type="entry name" value="HAD_sf"/>
</dbReference>
<dbReference type="SFLD" id="SFLDG01129">
    <property type="entry name" value="C1.5:_HAD__Beta-PGM__Phosphata"/>
    <property type="match status" value="1"/>
</dbReference>
<gene>
    <name evidence="5" type="ORF">METZ01_LOCUS69808</name>
</gene>
<dbReference type="EMBL" id="UINC01004802">
    <property type="protein sequence ID" value="SVA16954.1"/>
    <property type="molecule type" value="Genomic_DNA"/>
</dbReference>
<dbReference type="CDD" id="cd07505">
    <property type="entry name" value="HAD_BPGM-like"/>
    <property type="match status" value="1"/>
</dbReference>
<accession>A0A381TMD8</accession>
<dbReference type="Gene3D" id="1.10.150.240">
    <property type="entry name" value="Putative phosphatase, domain 2"/>
    <property type="match status" value="1"/>
</dbReference>